<dbReference type="KEGG" id="beq:BEWA_016640"/>
<accession>L1L901</accession>
<dbReference type="InterPro" id="IPR036322">
    <property type="entry name" value="WD40_repeat_dom_sf"/>
</dbReference>
<dbReference type="VEuPathDB" id="PiroplasmaDB:BEWA_016640"/>
<proteinExistence type="predicted"/>
<dbReference type="GeneID" id="15804916"/>
<organism evidence="2 3">
    <name type="scientific">Theileria equi strain WA</name>
    <dbReference type="NCBI Taxonomy" id="1537102"/>
    <lineage>
        <taxon>Eukaryota</taxon>
        <taxon>Sar</taxon>
        <taxon>Alveolata</taxon>
        <taxon>Apicomplexa</taxon>
        <taxon>Aconoidasida</taxon>
        <taxon>Piroplasmida</taxon>
        <taxon>Theileriidae</taxon>
        <taxon>Theileria</taxon>
    </lineage>
</organism>
<evidence type="ECO:0000256" key="1">
    <source>
        <dbReference type="SAM" id="MobiDB-lite"/>
    </source>
</evidence>
<feature type="compositionally biased region" description="Polar residues" evidence="1">
    <location>
        <begin position="162"/>
        <end position="175"/>
    </location>
</feature>
<evidence type="ECO:0000313" key="3">
    <source>
        <dbReference type="Proteomes" id="UP000031512"/>
    </source>
</evidence>
<feature type="region of interest" description="Disordered" evidence="1">
    <location>
        <begin position="44"/>
        <end position="127"/>
    </location>
</feature>
<dbReference type="EMBL" id="ACOU01000008">
    <property type="protein sequence ID" value="EKX71986.1"/>
    <property type="molecule type" value="Genomic_DNA"/>
</dbReference>
<dbReference type="Proteomes" id="UP000031512">
    <property type="component" value="Unassembled WGS sequence"/>
</dbReference>
<comment type="caution">
    <text evidence="2">The sequence shown here is derived from an EMBL/GenBank/DDBJ whole genome shotgun (WGS) entry which is preliminary data.</text>
</comment>
<dbReference type="eggNOG" id="ENOG502QYXM">
    <property type="taxonomic scope" value="Eukaryota"/>
</dbReference>
<reference evidence="2 3" key="1">
    <citation type="journal article" date="2012" name="BMC Genomics">
        <title>Comparative genomic analysis and phylogenetic position of Theileria equi.</title>
        <authorList>
            <person name="Kappmeyer L.S."/>
            <person name="Thiagarajan M."/>
            <person name="Herndon D.R."/>
            <person name="Ramsay J.D."/>
            <person name="Caler E."/>
            <person name="Djikeng A."/>
            <person name="Gillespie J.J."/>
            <person name="Lau A.O."/>
            <person name="Roalson E.H."/>
            <person name="Silva J.C."/>
            <person name="Silva M.G."/>
            <person name="Suarez C.E."/>
            <person name="Ueti M.W."/>
            <person name="Nene V.M."/>
            <person name="Mealey R.H."/>
            <person name="Knowles D.P."/>
            <person name="Brayton K.A."/>
        </authorList>
    </citation>
    <scope>NUCLEOTIDE SEQUENCE [LARGE SCALE GENOMIC DNA]</scope>
    <source>
        <strain evidence="2 3">WA</strain>
    </source>
</reference>
<name>L1L901_THEEQ</name>
<dbReference type="OrthoDB" id="363663at2759"/>
<protein>
    <submittedName>
        <fullName evidence="2">Uncharacterized protein</fullName>
    </submittedName>
</protein>
<dbReference type="AlphaFoldDB" id="L1L901"/>
<feature type="compositionally biased region" description="Low complexity" evidence="1">
    <location>
        <begin position="72"/>
        <end position="91"/>
    </location>
</feature>
<feature type="region of interest" description="Disordered" evidence="1">
    <location>
        <begin position="154"/>
        <end position="175"/>
    </location>
</feature>
<gene>
    <name evidence="2" type="ORF">BEWA_016640</name>
</gene>
<sequence>MDTLSRSDRSAFLVDYNVYVECLNLEDDEASISHIQTPRINASAYRSSHTHGSKDLINDNSIDEDDSTDNGSTDAIDSTSTDTGTLQTGTDINSVKDDTLEASYLSDKHMQEPKYSSNTVNARKRTRAKHGSYTENIYRRKFLYAYGTRLRNRDPYEDSVDSADSQKSLENTDQPSGKFEYDYEICKNLYTPRVFPSIQTVIVGESKKALTLCRNGSGIFHDLQTGKVVTQIPKYLYGHLHSKYSSYDNGSSNSFAKGLNINEAGVKNVDSSNIYGLRSLCTKISASTVNSSPLVYVGNALGDVHVLDLRIGCNSNSGLPILSLNNCHTGSIVEIYNFKRNPFSLFTCGFEDGYIRFFDIRYPHRPHSSHSVFSSTDKAERCYVDPDDKKYYTRGSRKPRKKGYYYFDDEYTDKDQLNALYKRSLDVLNRADYTSNLAMPFRSFKSFTRIGTKYEDLDPIEREILSNVKIGTIYSTSVSSDESLVAIGSGQSELVFCTLNHDIKIQKTALLSPKDEIPLQIHFTDNDSKVMISTYNLRKAITLCKTTSGKENLQTDCCQTIQANGQKGTIDDYSPFGLLSWCILSGRNDSWKSLSQEVFSQNFTFIEDDMGECLQTDDGFTDCGKSLYDSLNVYCGEKAVERFRDRQRCIFTPKTPLKFGYMDDTNTIVSIGGNTYTDATLDILNPTTMELEASISTPETRGMFVEDLCYQSSSDGQIIVLSGSVDGEYANKTVSVLKGINLDELSKAHNRGLVHYNLRC</sequence>
<dbReference type="InterPro" id="IPR015943">
    <property type="entry name" value="WD40/YVTN_repeat-like_dom_sf"/>
</dbReference>
<dbReference type="SUPFAM" id="SSF50978">
    <property type="entry name" value="WD40 repeat-like"/>
    <property type="match status" value="1"/>
</dbReference>
<evidence type="ECO:0000313" key="2">
    <source>
        <dbReference type="EMBL" id="EKX71986.1"/>
    </source>
</evidence>
<dbReference type="Gene3D" id="2.130.10.10">
    <property type="entry name" value="YVTN repeat-like/Quinoprotein amine dehydrogenase"/>
    <property type="match status" value="1"/>
</dbReference>
<keyword evidence="3" id="KW-1185">Reference proteome</keyword>
<dbReference type="RefSeq" id="XP_004831438.1">
    <property type="nucleotide sequence ID" value="XM_004831381.1"/>
</dbReference>